<reference evidence="2" key="1">
    <citation type="submission" date="2016-11" db="EMBL/GenBank/DDBJ databases">
        <authorList>
            <person name="Varghese N."/>
            <person name="Submissions S."/>
        </authorList>
    </citation>
    <scope>NUCLEOTIDE SEQUENCE [LARGE SCALE GENOMIC DNA]</scope>
    <source>
        <strain evidence="2">UWOS</strain>
    </source>
</reference>
<name>A0A1M6YTH9_9BACT</name>
<gene>
    <name evidence="1" type="ORF">SAMN05720469_1485</name>
</gene>
<evidence type="ECO:0000313" key="1">
    <source>
        <dbReference type="EMBL" id="SHL21548.1"/>
    </source>
</evidence>
<dbReference type="AlphaFoldDB" id="A0A1M6YTH9"/>
<evidence type="ECO:0000313" key="2">
    <source>
        <dbReference type="Proteomes" id="UP000184275"/>
    </source>
</evidence>
<accession>A0A1M6YTH9</accession>
<proteinExistence type="predicted"/>
<dbReference type="Gene3D" id="3.30.2020.40">
    <property type="entry name" value="Uncharacterised protein PF10387, DUF2442"/>
    <property type="match status" value="1"/>
</dbReference>
<protein>
    <recommendedName>
        <fullName evidence="3">DUF2442 domain-containing protein</fullName>
    </recommendedName>
</protein>
<dbReference type="Proteomes" id="UP000184275">
    <property type="component" value="Unassembled WGS sequence"/>
</dbReference>
<dbReference type="RefSeq" id="WP_073306169.1">
    <property type="nucleotide sequence ID" value="NZ_FRAW01000048.1"/>
</dbReference>
<evidence type="ECO:0008006" key="3">
    <source>
        <dbReference type="Google" id="ProtNLM"/>
    </source>
</evidence>
<organism evidence="1 2">
    <name type="scientific">Fibrobacter intestinalis</name>
    <dbReference type="NCBI Taxonomy" id="28122"/>
    <lineage>
        <taxon>Bacteria</taxon>
        <taxon>Pseudomonadati</taxon>
        <taxon>Fibrobacterota</taxon>
        <taxon>Fibrobacteria</taxon>
        <taxon>Fibrobacterales</taxon>
        <taxon>Fibrobacteraceae</taxon>
        <taxon>Fibrobacter</taxon>
    </lineage>
</organism>
<sequence>METITEKDVKRVWLEKDAVCVELNDGRIGKEFFKDYAPLRNASDEDRADFRLDFDGVWFDRIGDGLELSGFFAPKKNNPIGRVFCEFPMLNASAVARRFSIPQPLFAAYVSGAKKPSAARQRKILDEIAKIGREIAAVAG</sequence>
<dbReference type="EMBL" id="FRAW01000048">
    <property type="protein sequence ID" value="SHL21548.1"/>
    <property type="molecule type" value="Genomic_DNA"/>
</dbReference>
<keyword evidence="2" id="KW-1185">Reference proteome</keyword>